<sequence>MVRETVLGKVGAALRYIYVPHGAMPGPRQRRARAIRLRAEVHTTRGDRHERTSCPNCQYIPTVT</sequence>
<comment type="caution">
    <text evidence="1">The sequence shown here is derived from an EMBL/GenBank/DDBJ whole genome shotgun (WGS) entry which is preliminary data.</text>
</comment>
<name>A0A844T6H9_9BRAD</name>
<protein>
    <submittedName>
        <fullName evidence="1">Uncharacterized protein</fullName>
    </submittedName>
</protein>
<evidence type="ECO:0000313" key="1">
    <source>
        <dbReference type="EMBL" id="MVT74733.1"/>
    </source>
</evidence>
<accession>A0A844T6H9</accession>
<keyword evidence="2" id="KW-1185">Reference proteome</keyword>
<organism evidence="1 2">
    <name type="scientific">Bradyrhizobium cajani</name>
    <dbReference type="NCBI Taxonomy" id="1928661"/>
    <lineage>
        <taxon>Bacteria</taxon>
        <taxon>Pseudomonadati</taxon>
        <taxon>Pseudomonadota</taxon>
        <taxon>Alphaproteobacteria</taxon>
        <taxon>Hyphomicrobiales</taxon>
        <taxon>Nitrobacteraceae</taxon>
        <taxon>Bradyrhizobium</taxon>
    </lineage>
</organism>
<gene>
    <name evidence="1" type="ORF">GPL20_17105</name>
</gene>
<reference evidence="1 2" key="1">
    <citation type="submission" date="2019-12" db="EMBL/GenBank/DDBJ databases">
        <title>Draft genome sequences Bradyrhizobium cajani AMBPC1010, Bradyrhizobium pachyrhizi AMBPC1040 and Bradyrhizobium yuanmingense ALSPC3051, three plant growth promoting strains isolated from nodules of Cajanus cajan L. in Dominican Republic.</title>
        <authorList>
            <person name="Flores-Felix J.D."/>
            <person name="Araujo J."/>
            <person name="Diaz-Alcantara C."/>
            <person name="Gonzalez-Andres F."/>
            <person name="Velazquez E."/>
        </authorList>
    </citation>
    <scope>NUCLEOTIDE SEQUENCE [LARGE SCALE GENOMIC DNA]</scope>
    <source>
        <strain evidence="1 2">1010</strain>
    </source>
</reference>
<dbReference type="Proteomes" id="UP000449969">
    <property type="component" value="Unassembled WGS sequence"/>
</dbReference>
<proteinExistence type="predicted"/>
<evidence type="ECO:0000313" key="2">
    <source>
        <dbReference type="Proteomes" id="UP000449969"/>
    </source>
</evidence>
<dbReference type="EMBL" id="WQNE01000013">
    <property type="protein sequence ID" value="MVT74733.1"/>
    <property type="molecule type" value="Genomic_DNA"/>
</dbReference>
<dbReference type="AlphaFoldDB" id="A0A844T6H9"/>